<keyword evidence="2" id="KW-1185">Reference proteome</keyword>
<name>A0AAN7AES1_9PEZI</name>
<organism evidence="1 2">
    <name type="scientific">Podospora australis</name>
    <dbReference type="NCBI Taxonomy" id="1536484"/>
    <lineage>
        <taxon>Eukaryota</taxon>
        <taxon>Fungi</taxon>
        <taxon>Dikarya</taxon>
        <taxon>Ascomycota</taxon>
        <taxon>Pezizomycotina</taxon>
        <taxon>Sordariomycetes</taxon>
        <taxon>Sordariomycetidae</taxon>
        <taxon>Sordariales</taxon>
        <taxon>Podosporaceae</taxon>
        <taxon>Podospora</taxon>
    </lineage>
</organism>
<comment type="caution">
    <text evidence="1">The sequence shown here is derived from an EMBL/GenBank/DDBJ whole genome shotgun (WGS) entry which is preliminary data.</text>
</comment>
<dbReference type="EMBL" id="MU864569">
    <property type="protein sequence ID" value="KAK4183187.1"/>
    <property type="molecule type" value="Genomic_DNA"/>
</dbReference>
<gene>
    <name evidence="1" type="ORF">QBC35DRAFT_124728</name>
</gene>
<evidence type="ECO:0000313" key="1">
    <source>
        <dbReference type="EMBL" id="KAK4183187.1"/>
    </source>
</evidence>
<sequence>MRAMADCGLDLPGPSYRYLARENHKCISVTPDPAAACELSFQIQFRHLFAKTAKKHFQLTHLLFFDQLKVRERSGPAEPACIGPLGRRDLVLWESGQKNNSSTARSSTWHHHIPRSLAPKRHRIHVRSRPTSQCPSFSNFRSRFLAQGPMTLASHPLSTMIYNRISRLATTRLVKGSLPIAASPESCAKVSHQYLTLYSIPTPVKHGTISVHQ</sequence>
<reference evidence="1" key="1">
    <citation type="journal article" date="2023" name="Mol. Phylogenet. Evol.">
        <title>Genome-scale phylogeny and comparative genomics of the fungal order Sordariales.</title>
        <authorList>
            <person name="Hensen N."/>
            <person name="Bonometti L."/>
            <person name="Westerberg I."/>
            <person name="Brannstrom I.O."/>
            <person name="Guillou S."/>
            <person name="Cros-Aarteil S."/>
            <person name="Calhoun S."/>
            <person name="Haridas S."/>
            <person name="Kuo A."/>
            <person name="Mondo S."/>
            <person name="Pangilinan J."/>
            <person name="Riley R."/>
            <person name="LaButti K."/>
            <person name="Andreopoulos B."/>
            <person name="Lipzen A."/>
            <person name="Chen C."/>
            <person name="Yan M."/>
            <person name="Daum C."/>
            <person name="Ng V."/>
            <person name="Clum A."/>
            <person name="Steindorff A."/>
            <person name="Ohm R.A."/>
            <person name="Martin F."/>
            <person name="Silar P."/>
            <person name="Natvig D.O."/>
            <person name="Lalanne C."/>
            <person name="Gautier V."/>
            <person name="Ament-Velasquez S.L."/>
            <person name="Kruys A."/>
            <person name="Hutchinson M.I."/>
            <person name="Powell A.J."/>
            <person name="Barry K."/>
            <person name="Miller A.N."/>
            <person name="Grigoriev I.V."/>
            <person name="Debuchy R."/>
            <person name="Gladieux P."/>
            <person name="Hiltunen Thoren M."/>
            <person name="Johannesson H."/>
        </authorList>
    </citation>
    <scope>NUCLEOTIDE SEQUENCE</scope>
    <source>
        <strain evidence="1">PSN309</strain>
    </source>
</reference>
<dbReference type="AlphaFoldDB" id="A0AAN7AES1"/>
<evidence type="ECO:0000313" key="2">
    <source>
        <dbReference type="Proteomes" id="UP001302126"/>
    </source>
</evidence>
<protein>
    <submittedName>
        <fullName evidence="1">Uncharacterized protein</fullName>
    </submittedName>
</protein>
<accession>A0AAN7AES1</accession>
<proteinExistence type="predicted"/>
<reference evidence="1" key="2">
    <citation type="submission" date="2023-05" db="EMBL/GenBank/DDBJ databases">
        <authorList>
            <consortium name="Lawrence Berkeley National Laboratory"/>
            <person name="Steindorff A."/>
            <person name="Hensen N."/>
            <person name="Bonometti L."/>
            <person name="Westerberg I."/>
            <person name="Brannstrom I.O."/>
            <person name="Guillou S."/>
            <person name="Cros-Aarteil S."/>
            <person name="Calhoun S."/>
            <person name="Haridas S."/>
            <person name="Kuo A."/>
            <person name="Mondo S."/>
            <person name="Pangilinan J."/>
            <person name="Riley R."/>
            <person name="Labutti K."/>
            <person name="Andreopoulos B."/>
            <person name="Lipzen A."/>
            <person name="Chen C."/>
            <person name="Yanf M."/>
            <person name="Daum C."/>
            <person name="Ng V."/>
            <person name="Clum A."/>
            <person name="Ohm R."/>
            <person name="Martin F."/>
            <person name="Silar P."/>
            <person name="Natvig D."/>
            <person name="Lalanne C."/>
            <person name="Gautier V."/>
            <person name="Ament-Velasquez S.L."/>
            <person name="Kruys A."/>
            <person name="Hutchinson M.I."/>
            <person name="Powell A.J."/>
            <person name="Barry K."/>
            <person name="Miller A.N."/>
            <person name="Grigoriev I.V."/>
            <person name="Debuchy R."/>
            <person name="Gladieux P."/>
            <person name="Thoren M.H."/>
            <person name="Johannesson H."/>
        </authorList>
    </citation>
    <scope>NUCLEOTIDE SEQUENCE</scope>
    <source>
        <strain evidence="1">PSN309</strain>
    </source>
</reference>
<dbReference type="Proteomes" id="UP001302126">
    <property type="component" value="Unassembled WGS sequence"/>
</dbReference>